<evidence type="ECO:0000313" key="2">
    <source>
        <dbReference type="EMBL" id="KAL1227847.1"/>
    </source>
</evidence>
<feature type="compositionally biased region" description="Polar residues" evidence="1">
    <location>
        <begin position="79"/>
        <end position="88"/>
    </location>
</feature>
<feature type="compositionally biased region" description="Basic residues" evidence="1">
    <location>
        <begin position="69"/>
        <end position="78"/>
    </location>
</feature>
<proteinExistence type="predicted"/>
<gene>
    <name evidence="2" type="ORF">TSPI_03038</name>
</gene>
<sequence>MRTQRNAADVVGVTHSRQACTRALFVRQTTATCARNSSGALSDDHKGEQQLVVAPPGGGDATKTPSAWRAKRRTKRTKLQSVGGSPNQISKQIARDDRMVLLAVHAGHPPCR</sequence>
<dbReference type="Proteomes" id="UP001558632">
    <property type="component" value="Unassembled WGS sequence"/>
</dbReference>
<comment type="caution">
    <text evidence="2">The sequence shown here is derived from an EMBL/GenBank/DDBJ whole genome shotgun (WGS) entry which is preliminary data.</text>
</comment>
<reference evidence="2 3" key="1">
    <citation type="submission" date="2024-07" db="EMBL/GenBank/DDBJ databases">
        <title>Enhanced genomic and transcriptomic resources for Trichinella pseudospiralis and T. spiralis underpin the discovery of pronounced molecular differences between stages and species.</title>
        <authorList>
            <person name="Pasi K.K."/>
            <person name="La Rosa G."/>
            <person name="Gomez-Morales M.A."/>
            <person name="Tosini F."/>
            <person name="Sumanam S."/>
            <person name="Young N.D."/>
            <person name="Chang B.C."/>
            <person name="Robin G.B."/>
        </authorList>
    </citation>
    <scope>NUCLEOTIDE SEQUENCE [LARGE SCALE GENOMIC DNA]</scope>
    <source>
        <strain evidence="2">ISS534</strain>
    </source>
</reference>
<keyword evidence="2" id="KW-0261">Viral envelope protein</keyword>
<feature type="region of interest" description="Disordered" evidence="1">
    <location>
        <begin position="37"/>
        <end position="88"/>
    </location>
</feature>
<organism evidence="2 3">
    <name type="scientific">Trichinella spiralis</name>
    <name type="common">Trichina worm</name>
    <dbReference type="NCBI Taxonomy" id="6334"/>
    <lineage>
        <taxon>Eukaryota</taxon>
        <taxon>Metazoa</taxon>
        <taxon>Ecdysozoa</taxon>
        <taxon>Nematoda</taxon>
        <taxon>Enoplea</taxon>
        <taxon>Dorylaimia</taxon>
        <taxon>Trichinellida</taxon>
        <taxon>Trichinellidae</taxon>
        <taxon>Trichinella</taxon>
    </lineage>
</organism>
<evidence type="ECO:0000313" key="3">
    <source>
        <dbReference type="Proteomes" id="UP001558632"/>
    </source>
</evidence>
<accession>A0ABR3K560</accession>
<name>A0ABR3K560_TRISP</name>
<evidence type="ECO:0000256" key="1">
    <source>
        <dbReference type="SAM" id="MobiDB-lite"/>
    </source>
</evidence>
<keyword evidence="2" id="KW-0946">Virion</keyword>
<protein>
    <submittedName>
        <fullName evidence="2">Envelope glycoprotein</fullName>
    </submittedName>
</protein>
<keyword evidence="3" id="KW-1185">Reference proteome</keyword>
<dbReference type="EMBL" id="JBEUSY010000528">
    <property type="protein sequence ID" value="KAL1227847.1"/>
    <property type="molecule type" value="Genomic_DNA"/>
</dbReference>